<evidence type="ECO:0000313" key="2">
    <source>
        <dbReference type="EMBL" id="MDD7974008.1"/>
    </source>
</evidence>
<sequence length="237" mass="26039">MVDSIEFLRTFGSPQGGRLPQVTDVAPWHNRVPEDLITFWLAHGTGSYGGRNLWLTMALEAEDMLYRRLGPIFDRPAIFALGAHGQLHLWTTTSTHLMLDLGTGLIMDMTSLGRTAPIPYDAADLALAVGVTKEAFVSAFLQGRDEPEDLWAVLFSLVSGDSEDSERPSTALLERTLGGPLTEGEHFVSPDPTDPLSWRRTTLVQSCAELPSPLRLVRYVLAGEQQVPVEDTITLNP</sequence>
<feature type="domain" description="GAD-related" evidence="1">
    <location>
        <begin position="6"/>
        <end position="93"/>
    </location>
</feature>
<gene>
    <name evidence="2" type="ORF">PUT78_23625</name>
</gene>
<accession>A0ABT5TFV3</accession>
<dbReference type="Pfam" id="PF08887">
    <property type="entry name" value="GAD-like"/>
    <property type="match status" value="1"/>
</dbReference>
<dbReference type="RefSeq" id="WP_274354652.1">
    <property type="nucleotide sequence ID" value="NZ_JAQZSM010000118.1"/>
</dbReference>
<dbReference type="InterPro" id="IPR014983">
    <property type="entry name" value="GAD-rel"/>
</dbReference>
<protein>
    <submittedName>
        <fullName evidence="2">GAD-like domain-containing protein</fullName>
    </submittedName>
</protein>
<organism evidence="2 3">
    <name type="scientific">Roseinatronobacter alkalisoli</name>
    <dbReference type="NCBI Taxonomy" id="3028235"/>
    <lineage>
        <taxon>Bacteria</taxon>
        <taxon>Pseudomonadati</taxon>
        <taxon>Pseudomonadota</taxon>
        <taxon>Alphaproteobacteria</taxon>
        <taxon>Rhodobacterales</taxon>
        <taxon>Paracoccaceae</taxon>
        <taxon>Roseinatronobacter</taxon>
    </lineage>
</organism>
<name>A0ABT5TFV3_9RHOB</name>
<comment type="caution">
    <text evidence="2">The sequence shown here is derived from an EMBL/GenBank/DDBJ whole genome shotgun (WGS) entry which is preliminary data.</text>
</comment>
<dbReference type="EMBL" id="JAQZSM010000118">
    <property type="protein sequence ID" value="MDD7974008.1"/>
    <property type="molecule type" value="Genomic_DNA"/>
</dbReference>
<keyword evidence="3" id="KW-1185">Reference proteome</keyword>
<reference evidence="2" key="1">
    <citation type="submission" date="2023-02" db="EMBL/GenBank/DDBJ databases">
        <title>Description of Roseinatronobacter alkalisoli sp. nov., an alkaliphilic bacerium isolated from soda soil.</title>
        <authorList>
            <person name="Wei W."/>
        </authorList>
    </citation>
    <scope>NUCLEOTIDE SEQUENCE</scope>
    <source>
        <strain evidence="2">HJB301</strain>
    </source>
</reference>
<dbReference type="Proteomes" id="UP001431784">
    <property type="component" value="Unassembled WGS sequence"/>
</dbReference>
<evidence type="ECO:0000259" key="1">
    <source>
        <dbReference type="Pfam" id="PF08887"/>
    </source>
</evidence>
<evidence type="ECO:0000313" key="3">
    <source>
        <dbReference type="Proteomes" id="UP001431784"/>
    </source>
</evidence>
<proteinExistence type="predicted"/>